<dbReference type="PROSITE" id="PS51725">
    <property type="entry name" value="ABM"/>
    <property type="match status" value="1"/>
</dbReference>
<evidence type="ECO:0000313" key="2">
    <source>
        <dbReference type="EMBL" id="OWT57390.1"/>
    </source>
</evidence>
<keyword evidence="2" id="KW-0503">Monooxygenase</keyword>
<dbReference type="Pfam" id="PF03992">
    <property type="entry name" value="ABM"/>
    <property type="match status" value="1"/>
</dbReference>
<dbReference type="GO" id="GO:0005829">
    <property type="term" value="C:cytosol"/>
    <property type="evidence" value="ECO:0007669"/>
    <property type="project" value="TreeGrafter"/>
</dbReference>
<dbReference type="SUPFAM" id="SSF54909">
    <property type="entry name" value="Dimeric alpha+beta barrel"/>
    <property type="match status" value="1"/>
</dbReference>
<dbReference type="OrthoDB" id="9812192at2"/>
<dbReference type="RefSeq" id="WP_088604394.1">
    <property type="nucleotide sequence ID" value="NZ_NJIH01000009.1"/>
</dbReference>
<evidence type="ECO:0000259" key="1">
    <source>
        <dbReference type="PROSITE" id="PS51725"/>
    </source>
</evidence>
<sequence>MTEEARYVVIAEFIPRPGRAQAFIELILRQASASLREEPGCLVFDVCVDDGTPRTVLLYEAYQDAAAYVAHRANPRHPVFLREARRLVELFDGQIFRSRRVLCRIFTSGGRLR</sequence>
<dbReference type="PANTHER" id="PTHR33336">
    <property type="entry name" value="QUINOL MONOOXYGENASE YGIN-RELATED"/>
    <property type="match status" value="1"/>
</dbReference>
<keyword evidence="2" id="KW-0560">Oxidoreductase</keyword>
<dbReference type="InterPro" id="IPR011008">
    <property type="entry name" value="Dimeric_a/b-barrel"/>
</dbReference>
<dbReference type="GO" id="GO:0004497">
    <property type="term" value="F:monooxygenase activity"/>
    <property type="evidence" value="ECO:0007669"/>
    <property type="project" value="UniProtKB-KW"/>
</dbReference>
<accession>A0A225MB69</accession>
<reference evidence="3" key="1">
    <citation type="submission" date="2017-06" db="EMBL/GenBank/DDBJ databases">
        <title>Herbaspirillum phytohormonus sp. nov., isolated from the root nodule of Robinia pseudoacacia in lead-zinc mine.</title>
        <authorList>
            <person name="Fan M."/>
            <person name="Lin Y."/>
        </authorList>
    </citation>
    <scope>NUCLEOTIDE SEQUENCE [LARGE SCALE GENOMIC DNA]</scope>
    <source>
        <strain evidence="3">SC-089</strain>
    </source>
</reference>
<gene>
    <name evidence="2" type="ORF">CEY11_15815</name>
</gene>
<dbReference type="InterPro" id="IPR007138">
    <property type="entry name" value="ABM_dom"/>
</dbReference>
<dbReference type="Gene3D" id="3.30.70.100">
    <property type="match status" value="1"/>
</dbReference>
<dbReference type="EMBL" id="NJIH01000009">
    <property type="protein sequence ID" value="OWT57390.1"/>
    <property type="molecule type" value="Genomic_DNA"/>
</dbReference>
<dbReference type="PANTHER" id="PTHR33336:SF1">
    <property type="entry name" value="(4S)-4-HYDROXY-5-PHOSPHONOOXYPENTANE-2,3-DIONE ISOMERASE"/>
    <property type="match status" value="1"/>
</dbReference>
<feature type="domain" description="ABM" evidence="1">
    <location>
        <begin position="7"/>
        <end position="96"/>
    </location>
</feature>
<name>A0A225MB69_9BURK</name>
<proteinExistence type="predicted"/>
<dbReference type="AlphaFoldDB" id="A0A225MB69"/>
<organism evidence="2 3">
    <name type="scientific">Candidimonas nitroreducens</name>
    <dbReference type="NCBI Taxonomy" id="683354"/>
    <lineage>
        <taxon>Bacteria</taxon>
        <taxon>Pseudomonadati</taxon>
        <taxon>Pseudomonadota</taxon>
        <taxon>Betaproteobacteria</taxon>
        <taxon>Burkholderiales</taxon>
        <taxon>Alcaligenaceae</taxon>
        <taxon>Candidimonas</taxon>
    </lineage>
</organism>
<evidence type="ECO:0000313" key="3">
    <source>
        <dbReference type="Proteomes" id="UP000214603"/>
    </source>
</evidence>
<dbReference type="InterPro" id="IPR050744">
    <property type="entry name" value="AI-2_Isomerase_LsrG"/>
</dbReference>
<protein>
    <submittedName>
        <fullName evidence="2">Antibiotic biosynthesis monooxygenase</fullName>
    </submittedName>
</protein>
<comment type="caution">
    <text evidence="2">The sequence shown here is derived from an EMBL/GenBank/DDBJ whole genome shotgun (WGS) entry which is preliminary data.</text>
</comment>
<dbReference type="Proteomes" id="UP000214603">
    <property type="component" value="Unassembled WGS sequence"/>
</dbReference>
<keyword evidence="3" id="KW-1185">Reference proteome</keyword>